<dbReference type="GO" id="GO:0016891">
    <property type="term" value="F:RNA endonuclease activity producing 5'-phosphomonoesters, hydrolytic mechanism"/>
    <property type="evidence" value="ECO:0007669"/>
    <property type="project" value="TreeGrafter"/>
</dbReference>
<gene>
    <name evidence="8" type="ORF">SAMN05444410_10967</name>
</gene>
<dbReference type="Gene3D" id="3.30.870.10">
    <property type="entry name" value="Endonuclease Chain A"/>
    <property type="match status" value="2"/>
</dbReference>
<dbReference type="InterPro" id="IPR025202">
    <property type="entry name" value="PLD-like_dom"/>
</dbReference>
<evidence type="ECO:0000256" key="4">
    <source>
        <dbReference type="ARBA" id="ARBA00022801"/>
    </source>
</evidence>
<organism evidence="8 9">
    <name type="scientific">Hydrobacter penzbergensis</name>
    <dbReference type="NCBI Taxonomy" id="1235997"/>
    <lineage>
        <taxon>Bacteria</taxon>
        <taxon>Pseudomonadati</taxon>
        <taxon>Bacteroidota</taxon>
        <taxon>Chitinophagia</taxon>
        <taxon>Chitinophagales</taxon>
        <taxon>Chitinophagaceae</taxon>
        <taxon>Hydrobacter</taxon>
    </lineage>
</organism>
<evidence type="ECO:0000256" key="5">
    <source>
        <dbReference type="ARBA" id="ARBA00022963"/>
    </source>
</evidence>
<dbReference type="GO" id="GO:0006793">
    <property type="term" value="P:phosphorus metabolic process"/>
    <property type="evidence" value="ECO:0007669"/>
    <property type="project" value="UniProtKB-ARBA"/>
</dbReference>
<dbReference type="PANTHER" id="PTHR43856:SF1">
    <property type="entry name" value="MITOCHONDRIAL CARDIOLIPIN HYDROLASE"/>
    <property type="match status" value="1"/>
</dbReference>
<dbReference type="Pfam" id="PF13091">
    <property type="entry name" value="PLDc_2"/>
    <property type="match status" value="2"/>
</dbReference>
<comment type="catalytic activity">
    <reaction evidence="1">
        <text>a 1,2-diacyl-sn-glycero-3-phosphocholine + H2O = a 1,2-diacyl-sn-glycero-3-phosphate + choline + H(+)</text>
        <dbReference type="Rhea" id="RHEA:14445"/>
        <dbReference type="ChEBI" id="CHEBI:15354"/>
        <dbReference type="ChEBI" id="CHEBI:15377"/>
        <dbReference type="ChEBI" id="CHEBI:15378"/>
        <dbReference type="ChEBI" id="CHEBI:57643"/>
        <dbReference type="ChEBI" id="CHEBI:58608"/>
        <dbReference type="EC" id="3.1.4.4"/>
    </reaction>
</comment>
<dbReference type="PANTHER" id="PTHR43856">
    <property type="entry name" value="CARDIOLIPIN HYDROLASE"/>
    <property type="match status" value="1"/>
</dbReference>
<comment type="similarity">
    <text evidence="2">Belongs to the phospholipase D family.</text>
</comment>
<evidence type="ECO:0000259" key="7">
    <source>
        <dbReference type="PROSITE" id="PS50035"/>
    </source>
</evidence>
<evidence type="ECO:0000313" key="8">
    <source>
        <dbReference type="EMBL" id="SDX10990.1"/>
    </source>
</evidence>
<reference evidence="8 9" key="1">
    <citation type="submission" date="2016-10" db="EMBL/GenBank/DDBJ databases">
        <authorList>
            <person name="Varghese N."/>
            <person name="Submissions S."/>
        </authorList>
    </citation>
    <scope>NUCLEOTIDE SEQUENCE [LARGE SCALE GENOMIC DNA]</scope>
    <source>
        <strain evidence="8 9">DSM 25353</strain>
    </source>
</reference>
<sequence>MASPIPSGIKAFANCDHAIIAWKYDQPIPNCIGFALYKKMKGQPPSSAQPLNNRIGFAGQQAQPGEQRPSTAWPIQRLLWTDFNAKPGDSMSYLVAPLYIKNNTLVKDMTNATEWSNEVTVGTGTDIEAYFNRGIISSQFMSRQLSGADVKTKGTTLKSTLANEDAPVTQFLGGVLAQKLFAELDAVIADSTLSIYASLYELNDESVINRFKKIGSRLNLVLANGAFKSNAAGENDENADLRKELKTTTSIHLFDRIVPMGHFAHNKFMVFCKNGQPYKVWTGSTNLTQNGLYTQVNNAILINDPQVANWYLNEWNQIKGAGNAYPAPFIQYNTKGNTKPNLSTWFAPVSNQVDLAAAKALIDNAQQGILFLFFNPGTHDTLYNEVVAQIDKPGKEDIFVHGIMNQDPGGKQTPLVFIHKNNVPKGSTDFDTIIPKAIGGEFSYWQNEITPKMVTIHSKVVIIDPFGSHPVVMTGSHNLGPKASQKNDDNLNIIENNPALAMQYAVNILSVYDHYHWRYALANQNAGSIAYTGLSTDPNWMTSYLVDRNVREIDFLFGTIGK</sequence>
<evidence type="ECO:0000256" key="6">
    <source>
        <dbReference type="ARBA" id="ARBA00023098"/>
    </source>
</evidence>
<evidence type="ECO:0000313" key="9">
    <source>
        <dbReference type="Proteomes" id="UP000198711"/>
    </source>
</evidence>
<dbReference type="EMBL" id="FNNO01000009">
    <property type="protein sequence ID" value="SDX10990.1"/>
    <property type="molecule type" value="Genomic_DNA"/>
</dbReference>
<dbReference type="InterPro" id="IPR001736">
    <property type="entry name" value="PLipase_D/transphosphatidylase"/>
</dbReference>
<name>A0A8X8IG84_9BACT</name>
<keyword evidence="6" id="KW-0443">Lipid metabolism</keyword>
<accession>A0A8X8IG84</accession>
<dbReference type="RefSeq" id="WP_092724066.1">
    <property type="nucleotide sequence ID" value="NZ_FNNO01000009.1"/>
</dbReference>
<dbReference type="Proteomes" id="UP000198711">
    <property type="component" value="Unassembled WGS sequence"/>
</dbReference>
<protein>
    <recommendedName>
        <fullName evidence="3">phospholipase D</fullName>
        <ecNumber evidence="3">3.1.4.4</ecNumber>
    </recommendedName>
</protein>
<keyword evidence="5" id="KW-0442">Lipid degradation</keyword>
<evidence type="ECO:0000256" key="3">
    <source>
        <dbReference type="ARBA" id="ARBA00012027"/>
    </source>
</evidence>
<feature type="domain" description="PLD phosphodiesterase" evidence="7">
    <location>
        <begin position="452"/>
        <end position="483"/>
    </location>
</feature>
<evidence type="ECO:0000256" key="1">
    <source>
        <dbReference type="ARBA" id="ARBA00000798"/>
    </source>
</evidence>
<dbReference type="AlphaFoldDB" id="A0A8X8IG84"/>
<dbReference type="GO" id="GO:0016042">
    <property type="term" value="P:lipid catabolic process"/>
    <property type="evidence" value="ECO:0007669"/>
    <property type="project" value="UniProtKB-KW"/>
</dbReference>
<keyword evidence="9" id="KW-1185">Reference proteome</keyword>
<proteinExistence type="inferred from homology"/>
<dbReference type="SUPFAM" id="SSF56024">
    <property type="entry name" value="Phospholipase D/nuclease"/>
    <property type="match status" value="2"/>
</dbReference>
<dbReference type="EC" id="3.1.4.4" evidence="3"/>
<keyword evidence="4" id="KW-0378">Hydrolase</keyword>
<dbReference type="GO" id="GO:0004630">
    <property type="term" value="F:phospholipase D activity"/>
    <property type="evidence" value="ECO:0007669"/>
    <property type="project" value="UniProtKB-EC"/>
</dbReference>
<dbReference type="InterPro" id="IPR051406">
    <property type="entry name" value="PLD_domain"/>
</dbReference>
<evidence type="ECO:0000256" key="2">
    <source>
        <dbReference type="ARBA" id="ARBA00008664"/>
    </source>
</evidence>
<dbReference type="PROSITE" id="PS50035">
    <property type="entry name" value="PLD"/>
    <property type="match status" value="1"/>
</dbReference>
<comment type="caution">
    <text evidence="8">The sequence shown here is derived from an EMBL/GenBank/DDBJ whole genome shotgun (WGS) entry which is preliminary data.</text>
</comment>